<dbReference type="PANTHER" id="PTHR23176:SF133">
    <property type="entry name" value="GTPASE-ACTIVATING PROTEIN PAC-1"/>
    <property type="match status" value="1"/>
</dbReference>
<gene>
    <name evidence="4" type="ORF">HHI36_008700</name>
</gene>
<feature type="region of interest" description="Disordered" evidence="2">
    <location>
        <begin position="592"/>
        <end position="612"/>
    </location>
</feature>
<feature type="compositionally biased region" description="Polar residues" evidence="2">
    <location>
        <begin position="503"/>
        <end position="513"/>
    </location>
</feature>
<feature type="compositionally biased region" description="Polar residues" evidence="2">
    <location>
        <begin position="150"/>
        <end position="163"/>
    </location>
</feature>
<dbReference type="InterPro" id="IPR041681">
    <property type="entry name" value="PH_9"/>
</dbReference>
<dbReference type="InterPro" id="IPR011993">
    <property type="entry name" value="PH-like_dom_sf"/>
</dbReference>
<feature type="compositionally biased region" description="Polar residues" evidence="2">
    <location>
        <begin position="172"/>
        <end position="181"/>
    </location>
</feature>
<dbReference type="Gene3D" id="2.30.29.30">
    <property type="entry name" value="Pleckstrin-homology domain (PH domain)/Phosphotyrosine-binding domain (PTB)"/>
    <property type="match status" value="1"/>
</dbReference>
<name>A0ABD2MU46_9CUCU</name>
<dbReference type="Pfam" id="PF15410">
    <property type="entry name" value="PH_9"/>
    <property type="match status" value="1"/>
</dbReference>
<keyword evidence="1" id="KW-0343">GTPase activation</keyword>
<feature type="compositionally biased region" description="Basic and acidic residues" evidence="2">
    <location>
        <begin position="782"/>
        <end position="801"/>
    </location>
</feature>
<accession>A0ABD2MU46</accession>
<feature type="region of interest" description="Disordered" evidence="2">
    <location>
        <begin position="769"/>
        <end position="808"/>
    </location>
</feature>
<dbReference type="Pfam" id="PF00620">
    <property type="entry name" value="RhoGAP"/>
    <property type="match status" value="1"/>
</dbReference>
<feature type="domain" description="Rho-GAP" evidence="3">
    <location>
        <begin position="232"/>
        <end position="424"/>
    </location>
</feature>
<evidence type="ECO:0000313" key="4">
    <source>
        <dbReference type="EMBL" id="KAL3269636.1"/>
    </source>
</evidence>
<reference evidence="4 5" key="1">
    <citation type="journal article" date="2021" name="BMC Biol.">
        <title>Horizontally acquired antibacterial genes associated with adaptive radiation of ladybird beetles.</title>
        <authorList>
            <person name="Li H.S."/>
            <person name="Tang X.F."/>
            <person name="Huang Y.H."/>
            <person name="Xu Z.Y."/>
            <person name="Chen M.L."/>
            <person name="Du X.Y."/>
            <person name="Qiu B.Y."/>
            <person name="Chen P.T."/>
            <person name="Zhang W."/>
            <person name="Slipinski A."/>
            <person name="Escalona H.E."/>
            <person name="Waterhouse R.M."/>
            <person name="Zwick A."/>
            <person name="Pang H."/>
        </authorList>
    </citation>
    <scope>NUCLEOTIDE SEQUENCE [LARGE SCALE GENOMIC DNA]</scope>
    <source>
        <strain evidence="4">SYSU2018</strain>
    </source>
</reference>
<protein>
    <recommendedName>
        <fullName evidence="3">Rho-GAP domain-containing protein</fullName>
    </recommendedName>
</protein>
<feature type="compositionally biased region" description="Polar residues" evidence="2">
    <location>
        <begin position="669"/>
        <end position="684"/>
    </location>
</feature>
<feature type="region of interest" description="Disordered" evidence="2">
    <location>
        <begin position="150"/>
        <end position="205"/>
    </location>
</feature>
<feature type="region of interest" description="Disordered" evidence="2">
    <location>
        <begin position="822"/>
        <end position="964"/>
    </location>
</feature>
<feature type="compositionally biased region" description="Basic and acidic residues" evidence="2">
    <location>
        <begin position="876"/>
        <end position="886"/>
    </location>
</feature>
<keyword evidence="5" id="KW-1185">Reference proteome</keyword>
<dbReference type="PANTHER" id="PTHR23176">
    <property type="entry name" value="RHO/RAC/CDC GTPASE-ACTIVATING PROTEIN"/>
    <property type="match status" value="1"/>
</dbReference>
<feature type="compositionally biased region" description="Polar residues" evidence="2">
    <location>
        <begin position="528"/>
        <end position="537"/>
    </location>
</feature>
<feature type="compositionally biased region" description="Basic and acidic residues" evidence="2">
    <location>
        <begin position="896"/>
        <end position="935"/>
    </location>
</feature>
<dbReference type="InterPro" id="IPR000198">
    <property type="entry name" value="RhoGAP_dom"/>
</dbReference>
<feature type="compositionally biased region" description="Polar residues" evidence="2">
    <location>
        <begin position="698"/>
        <end position="718"/>
    </location>
</feature>
<dbReference type="Proteomes" id="UP001516400">
    <property type="component" value="Unassembled WGS sequence"/>
</dbReference>
<proteinExistence type="predicted"/>
<dbReference type="GO" id="GO:0005096">
    <property type="term" value="F:GTPase activator activity"/>
    <property type="evidence" value="ECO:0007669"/>
    <property type="project" value="UniProtKB-KW"/>
</dbReference>
<feature type="compositionally biased region" description="Polar residues" evidence="2">
    <location>
        <begin position="594"/>
        <end position="612"/>
    </location>
</feature>
<feature type="compositionally biased region" description="Low complexity" evidence="2">
    <location>
        <begin position="861"/>
        <end position="873"/>
    </location>
</feature>
<dbReference type="FunFam" id="1.10.555.10:FF:000058">
    <property type="entry name" value="GTPase-activating protein pac-1"/>
    <property type="match status" value="1"/>
</dbReference>
<dbReference type="EMBL" id="JABFTP020000021">
    <property type="protein sequence ID" value="KAL3269636.1"/>
    <property type="molecule type" value="Genomic_DNA"/>
</dbReference>
<feature type="region of interest" description="Disordered" evidence="2">
    <location>
        <begin position="668"/>
        <end position="718"/>
    </location>
</feature>
<dbReference type="PROSITE" id="PS50238">
    <property type="entry name" value="RHOGAP"/>
    <property type="match status" value="1"/>
</dbReference>
<sequence length="1042" mass="117244">MRLCKDKFLEHATTTIYRKGKIDPPDDELPQRKGNMINCYSFHLNSSKNTSPIGTSDLLEQSLSNGVDIRTSLVRVAEDYTKRKHVLRVSSVTPCRSELLLQAENGEELADWVKVLNEQGATATEVETKLDLTGNKQQAVPQSIPALTSIQVQGSRLSPQPVKSKTVAGRNRSPTGQSPVSKTRKPSQHSGDPNTSPKSKTWRGRVAKQFRKIQGASSPSSPTAPEGSTFGVPLDQCIPSTRNQYVPKFVEVCTDIVDERGLQTVGIYRVPGNNASITALSEEVNKNYEDVPTDDVKWNDVHVVSSLLKSFFRKLPDSLVTNTFYLSFIKADKVEDPKQRMQELKRLVKSLPPHNYYTLKHLVLHLNRVMSNSEVNKMDAKNVAIVFGPNIVRPEEETMADMVSNNSHQCKILVTLLNHASWFFSESEEESDLDIATIQETYEDNEHSNQQTLLDSISKLEAMPVQKEKNGALFSSIISAAQRKVKRKTKGPSSLPESKDEASSPTGTNSLPSFSPRFSPGDLKDSTTEGNKNNIPTTVRDIESNAKPAERVPWFNYATDQEEFQKRIEKFKNETEAMLMRPRYLEITVDKGSRNSTSLTTSSGSKMSTDQYPITKTHSVSSVFSSRVPNTFDNRNSLNSIDNNSHSFQYSKRFSDKNSESAYEMRYGSVQSADNKTRSPQRQGLSRDGTVKEKQVGRRNSSIENLNSGSADSNSNTLLKKVKYENEGDFHRTASLDSMNKCGTDDDTDLVSAMTKLYDKKLEDYTQPSILTGEGLPYADESPEKTRETHASSDKENRPCDLYKNPSLHKYHYNLSSRLRKEENKLKETKEEPEKDEDSSVSKENVPDNERHLSSHKLTLISNNTISNGTSGSKLKRSESLNKPERTVSPMNNKVRRSESLNKASDKLKRSDSLTKNEKTESNISKKRELLTRRSKELKRKNGMPDRSIKRRHTVGGTKDPDKVTWLDKYQEEVSSNKEDKEKGIRTSSPDLSSTRRERLLFEINLIGPENMVVALKQHLIGARPQSFPESRVFKVPLESHV</sequence>
<organism evidence="4 5">
    <name type="scientific">Cryptolaemus montrouzieri</name>
    <dbReference type="NCBI Taxonomy" id="559131"/>
    <lineage>
        <taxon>Eukaryota</taxon>
        <taxon>Metazoa</taxon>
        <taxon>Ecdysozoa</taxon>
        <taxon>Arthropoda</taxon>
        <taxon>Hexapoda</taxon>
        <taxon>Insecta</taxon>
        <taxon>Pterygota</taxon>
        <taxon>Neoptera</taxon>
        <taxon>Endopterygota</taxon>
        <taxon>Coleoptera</taxon>
        <taxon>Polyphaga</taxon>
        <taxon>Cucujiformia</taxon>
        <taxon>Coccinelloidea</taxon>
        <taxon>Coccinellidae</taxon>
        <taxon>Scymninae</taxon>
        <taxon>Scymnini</taxon>
        <taxon>Cryptolaemus</taxon>
    </lineage>
</organism>
<comment type="caution">
    <text evidence="4">The sequence shown here is derived from an EMBL/GenBank/DDBJ whole genome shotgun (WGS) entry which is preliminary data.</text>
</comment>
<feature type="compositionally biased region" description="Basic and acidic residues" evidence="2">
    <location>
        <begin position="822"/>
        <end position="853"/>
    </location>
</feature>
<dbReference type="AlphaFoldDB" id="A0ABD2MU46"/>
<dbReference type="Gene3D" id="1.10.555.10">
    <property type="entry name" value="Rho GTPase activation protein"/>
    <property type="match status" value="1"/>
</dbReference>
<dbReference type="SUPFAM" id="SSF48350">
    <property type="entry name" value="GTPase activation domain, GAP"/>
    <property type="match status" value="1"/>
</dbReference>
<dbReference type="SUPFAM" id="SSF50729">
    <property type="entry name" value="PH domain-like"/>
    <property type="match status" value="1"/>
</dbReference>
<evidence type="ECO:0000313" key="5">
    <source>
        <dbReference type="Proteomes" id="UP001516400"/>
    </source>
</evidence>
<dbReference type="InterPro" id="IPR008936">
    <property type="entry name" value="Rho_GTPase_activation_prot"/>
</dbReference>
<evidence type="ECO:0000259" key="3">
    <source>
        <dbReference type="PROSITE" id="PS50238"/>
    </source>
</evidence>
<evidence type="ECO:0000256" key="1">
    <source>
        <dbReference type="ARBA" id="ARBA00022468"/>
    </source>
</evidence>
<evidence type="ECO:0000256" key="2">
    <source>
        <dbReference type="SAM" id="MobiDB-lite"/>
    </source>
</evidence>
<dbReference type="SMART" id="SM00324">
    <property type="entry name" value="RhoGAP"/>
    <property type="match status" value="1"/>
</dbReference>
<dbReference type="InterPro" id="IPR050729">
    <property type="entry name" value="Rho-GAP"/>
</dbReference>
<feature type="region of interest" description="Disordered" evidence="2">
    <location>
        <begin position="484"/>
        <end position="546"/>
    </location>
</feature>
<feature type="compositionally biased region" description="Polar residues" evidence="2">
    <location>
        <begin position="188"/>
        <end position="199"/>
    </location>
</feature>